<organism evidence="1 2">
    <name type="scientific">Microterricola gilva</name>
    <dbReference type="NCBI Taxonomy" id="393267"/>
    <lineage>
        <taxon>Bacteria</taxon>
        <taxon>Bacillati</taxon>
        <taxon>Actinomycetota</taxon>
        <taxon>Actinomycetes</taxon>
        <taxon>Micrococcales</taxon>
        <taxon>Microbacteriaceae</taxon>
        <taxon>Microterricola</taxon>
    </lineage>
</organism>
<dbReference type="AlphaFoldDB" id="A0A4Q8ALK0"/>
<accession>A0A4Q8ALK0</accession>
<dbReference type="Proteomes" id="UP000291483">
    <property type="component" value="Unassembled WGS sequence"/>
</dbReference>
<reference evidence="1 2" key="1">
    <citation type="submission" date="2019-02" db="EMBL/GenBank/DDBJ databases">
        <title>Sequencing the genomes of 1000 actinobacteria strains.</title>
        <authorList>
            <person name="Klenk H.-P."/>
        </authorList>
    </citation>
    <scope>NUCLEOTIDE SEQUENCE [LARGE SCALE GENOMIC DNA]</scope>
    <source>
        <strain evidence="1 2">DSM 18319</strain>
    </source>
</reference>
<comment type="caution">
    <text evidence="1">The sequence shown here is derived from an EMBL/GenBank/DDBJ whole genome shotgun (WGS) entry which is preliminary data.</text>
</comment>
<proteinExistence type="predicted"/>
<dbReference type="EMBL" id="SHLC01000001">
    <property type="protein sequence ID" value="RZU64931.1"/>
    <property type="molecule type" value="Genomic_DNA"/>
</dbReference>
<dbReference type="RefSeq" id="WP_130505356.1">
    <property type="nucleotide sequence ID" value="NZ_SHLC01000001.1"/>
</dbReference>
<sequence length="281" mass="30179">MALTNFIPIVWNSQMLLDFRQAAIAANLVNRQYEGDARSGNTVRVNTAGAIAIKDYKTGLLESAPGVFIPRTTKPDAITSTKADLLIDQEKSFDFLVDDIDRAQAAGSLGEYTQSAAEGMAEDADKFILAGLSTTNAHLTAAAITTGDQAFDKIGDIKKALDKAKVPTSNRVAVINAEYASVLLKASSRLTSVDQSGSPAGLRDGYIGRLLGIDIYQSENTPNVAKPQVIAWYKPAFSFVSQIEKTEGLRHDDSFSDRLRGLHVYGAKAFRPTGIVAFTAS</sequence>
<dbReference type="Pfam" id="PF25209">
    <property type="entry name" value="Phage_capsid_4"/>
    <property type="match status" value="1"/>
</dbReference>
<evidence type="ECO:0000313" key="1">
    <source>
        <dbReference type="EMBL" id="RZU64931.1"/>
    </source>
</evidence>
<evidence type="ECO:0000313" key="2">
    <source>
        <dbReference type="Proteomes" id="UP000291483"/>
    </source>
</evidence>
<gene>
    <name evidence="1" type="ORF">EV379_1242</name>
</gene>
<protein>
    <submittedName>
        <fullName evidence="1">P22 coat protein Gp5</fullName>
    </submittedName>
</protein>
<keyword evidence="1" id="KW-0946">Virion</keyword>
<dbReference type="OrthoDB" id="1624479at2"/>
<name>A0A4Q8ALK0_9MICO</name>
<keyword evidence="2" id="KW-1185">Reference proteome</keyword>
<keyword evidence="1" id="KW-0167">Capsid protein</keyword>